<dbReference type="Pfam" id="PF08477">
    <property type="entry name" value="Roc"/>
    <property type="match status" value="1"/>
</dbReference>
<dbReference type="Gene3D" id="3.40.50.300">
    <property type="entry name" value="P-loop containing nucleotide triphosphate hydrolases"/>
    <property type="match status" value="1"/>
</dbReference>
<feature type="compositionally biased region" description="Polar residues" evidence="1">
    <location>
        <begin position="1052"/>
        <end position="1073"/>
    </location>
</feature>
<evidence type="ECO:0000313" key="4">
    <source>
        <dbReference type="RefSeq" id="XP_022107662.1"/>
    </source>
</evidence>
<feature type="region of interest" description="Disordered" evidence="1">
    <location>
        <begin position="1052"/>
        <end position="1084"/>
    </location>
</feature>
<feature type="transmembrane region" description="Helical" evidence="2">
    <location>
        <begin position="413"/>
        <end position="430"/>
    </location>
</feature>
<feature type="compositionally biased region" description="Basic and acidic residues" evidence="1">
    <location>
        <begin position="155"/>
        <end position="164"/>
    </location>
</feature>
<accession>A0A8B7ZRG2</accession>
<dbReference type="Proteomes" id="UP000694845">
    <property type="component" value="Unplaced"/>
</dbReference>
<sequence length="1084" mass="121192">MDTRVSTYLRGFKGFGRSYNRSVLAKDELFHQRFKEALDNGSLQCNRLRILTIGDKGVGKSSTLKYLQGEVCDPTLEPKMTEGIEITACEVSEQRQAWMACDDDGQLSPADDPTVSAAWFVCADVDSMGGTLHQHVGEKAQETTTKGITGRKTRREPNVKKDDPDGNTGETPSGICRSALTQMQMSISAILMFVIAYHYAPGDFGILCWLAMFTSHQLFFKSDFNSAYRFVTPVMLQITAAEAAVRADEYLTNIADTLPEDSLWLVLAVVVLYSGLFGLCTAFGLLSGLGCRSGVAIAFCLMIPKSKFSLPLNKTVIALVIGNFSGPLLVRFGIKPMQVRLRSLTLAAMGLFALLGVATGTKFQVLAGYSENMCTCVLLLGASMGLGHAYAVLKARGIVATRKLMLPYYLKKGFGFVAGIALGHLIGWQLNYFSESMTPFSVFLSLVAASGFLIYDLRTAQEILRLEKDAIPITTFRKFLMASATGDNPVSLKLHLWDNGGDSVYQSMQQFFRPTEAVYLLVFSLEDARQDEEKQLQRLRQWLFTIKAQSKRIQDSQENEESDPNTLIFVVGTHRDSVSKDFLSHFAGKIDEALYKDFCCILAINGDKGPLYVVENSKVMDQDGIHLRSSVIRLAKKTSYMKELFPIRHLRILNKVRDRQSRGLLPWIMKISDLLQDIAEENMSVAELQQVLVSLHRTGDVIYRYDDQVLNRYVVVSPGVLMDVLQAIVSIPQRESRKRSQARDWLDLETKGIVSQNLIQTIVGPDDTLLPCLRLMEAYNLLIPVYSSALMSCPQTPSLQEQDTDPSLSLASGQLPNYCILPSHLPDFTGEEADFWVPAEDDEVYIFDFKHVSPKPIFHRLLAKLWCERDIQDSKHESVFKTRGRFRLKGTNLYVVRLQQITCSQNTIEVTIHHNISNNRCNLQVLQYLRGLLEEIRCMDFPELPYTCGPICDTCSSDGLLKILKICGHDEAFPIANMQCKAFMQEGRYHEVHLTPQLKVTCGKRRTSSCVSSDSACSLTPRDGRSSSFINELVVGENSDRMTVIGEVHNSTFNMQRTEASPYDTNAQNSEGTTTRERAGDTLQ</sequence>
<feature type="transmembrane region" description="Helical" evidence="2">
    <location>
        <begin position="187"/>
        <end position="212"/>
    </location>
</feature>
<feature type="region of interest" description="Disordered" evidence="1">
    <location>
        <begin position="133"/>
        <end position="173"/>
    </location>
</feature>
<evidence type="ECO:0000256" key="1">
    <source>
        <dbReference type="SAM" id="MobiDB-lite"/>
    </source>
</evidence>
<proteinExistence type="predicted"/>
<feature type="transmembrane region" description="Helical" evidence="2">
    <location>
        <begin position="316"/>
        <end position="334"/>
    </location>
</feature>
<protein>
    <submittedName>
        <fullName evidence="4">Uncharacterized protein LOC110988464 isoform X1</fullName>
    </submittedName>
</protein>
<dbReference type="RefSeq" id="XP_022107662.1">
    <property type="nucleotide sequence ID" value="XM_022251970.1"/>
</dbReference>
<reference evidence="4" key="1">
    <citation type="submission" date="2025-08" db="UniProtKB">
        <authorList>
            <consortium name="RefSeq"/>
        </authorList>
    </citation>
    <scope>IDENTIFICATION</scope>
</reference>
<dbReference type="KEGG" id="aplc:110988464"/>
<dbReference type="GeneID" id="110988464"/>
<keyword evidence="3" id="KW-1185">Reference proteome</keyword>
<organism evidence="3 4">
    <name type="scientific">Acanthaster planci</name>
    <name type="common">Crown-of-thorns starfish</name>
    <dbReference type="NCBI Taxonomy" id="133434"/>
    <lineage>
        <taxon>Eukaryota</taxon>
        <taxon>Metazoa</taxon>
        <taxon>Echinodermata</taxon>
        <taxon>Eleutherozoa</taxon>
        <taxon>Asterozoa</taxon>
        <taxon>Asteroidea</taxon>
        <taxon>Valvatacea</taxon>
        <taxon>Valvatida</taxon>
        <taxon>Acanthasteridae</taxon>
        <taxon>Acanthaster</taxon>
    </lineage>
</organism>
<evidence type="ECO:0000256" key="2">
    <source>
        <dbReference type="SAM" id="Phobius"/>
    </source>
</evidence>
<dbReference type="OrthoDB" id="5986751at2759"/>
<evidence type="ECO:0000313" key="3">
    <source>
        <dbReference type="Proteomes" id="UP000694845"/>
    </source>
</evidence>
<keyword evidence="2" id="KW-0472">Membrane</keyword>
<keyword evidence="2" id="KW-1133">Transmembrane helix</keyword>
<feature type="transmembrane region" description="Helical" evidence="2">
    <location>
        <begin position="263"/>
        <end position="286"/>
    </location>
</feature>
<dbReference type="SUPFAM" id="SSF52540">
    <property type="entry name" value="P-loop containing nucleoside triphosphate hydrolases"/>
    <property type="match status" value="1"/>
</dbReference>
<keyword evidence="2" id="KW-0812">Transmembrane</keyword>
<dbReference type="AlphaFoldDB" id="A0A8B7ZRG2"/>
<dbReference type="InterPro" id="IPR027417">
    <property type="entry name" value="P-loop_NTPase"/>
</dbReference>
<feature type="transmembrane region" description="Helical" evidence="2">
    <location>
        <begin position="346"/>
        <end position="366"/>
    </location>
</feature>
<name>A0A8B7ZRG2_ACAPL</name>
<feature type="transmembrane region" description="Helical" evidence="2">
    <location>
        <begin position="372"/>
        <end position="393"/>
    </location>
</feature>
<dbReference type="OMA" id="QGEVCDP"/>
<gene>
    <name evidence="4" type="primary">LOC110988464</name>
</gene>
<feature type="compositionally biased region" description="Basic and acidic residues" evidence="1">
    <location>
        <begin position="1074"/>
        <end position="1084"/>
    </location>
</feature>